<dbReference type="GO" id="GO:1904680">
    <property type="term" value="F:peptide transmembrane transporter activity"/>
    <property type="evidence" value="ECO:0007669"/>
    <property type="project" value="TreeGrafter"/>
</dbReference>
<proteinExistence type="inferred from homology"/>
<comment type="similarity">
    <text evidence="1">Belongs to the bacterial solute-binding protein 5 family.</text>
</comment>
<keyword evidence="2" id="KW-0813">Transport</keyword>
<evidence type="ECO:0000259" key="5">
    <source>
        <dbReference type="Pfam" id="PF00496"/>
    </source>
</evidence>
<protein>
    <submittedName>
        <fullName evidence="6">Oligopeptide-binding protein AppA</fullName>
    </submittedName>
</protein>
<gene>
    <name evidence="6" type="primary">appA_1</name>
    <name evidence="6" type="ORF">AULFYP135_00374</name>
</gene>
<accession>A0A6N2RE53</accession>
<evidence type="ECO:0000256" key="2">
    <source>
        <dbReference type="ARBA" id="ARBA00022448"/>
    </source>
</evidence>
<dbReference type="EMBL" id="CACRSL010000003">
    <property type="protein sequence ID" value="VYS78924.1"/>
    <property type="molecule type" value="Genomic_DNA"/>
</dbReference>
<dbReference type="AlphaFoldDB" id="A0A6N2RE53"/>
<dbReference type="Gene3D" id="3.10.105.10">
    <property type="entry name" value="Dipeptide-binding Protein, Domain 3"/>
    <property type="match status" value="1"/>
</dbReference>
<feature type="domain" description="Solute-binding protein family 5" evidence="5">
    <location>
        <begin position="87"/>
        <end position="418"/>
    </location>
</feature>
<dbReference type="SUPFAM" id="SSF53850">
    <property type="entry name" value="Periplasmic binding protein-like II"/>
    <property type="match status" value="1"/>
</dbReference>
<dbReference type="InterPro" id="IPR039424">
    <property type="entry name" value="SBP_5"/>
</dbReference>
<organism evidence="6">
    <name type="scientific">uncultured Anaerotruncus sp</name>
    <dbReference type="NCBI Taxonomy" id="905011"/>
    <lineage>
        <taxon>Bacteria</taxon>
        <taxon>Bacillati</taxon>
        <taxon>Bacillota</taxon>
        <taxon>Clostridia</taxon>
        <taxon>Eubacteriales</taxon>
        <taxon>Oscillospiraceae</taxon>
        <taxon>Anaerotruncus</taxon>
        <taxon>environmental samples</taxon>
    </lineage>
</organism>
<dbReference type="InterPro" id="IPR000914">
    <property type="entry name" value="SBP_5_dom"/>
</dbReference>
<dbReference type="Gene3D" id="3.40.190.10">
    <property type="entry name" value="Periplasmic binding protein-like II"/>
    <property type="match status" value="1"/>
</dbReference>
<dbReference type="PANTHER" id="PTHR30290">
    <property type="entry name" value="PERIPLASMIC BINDING COMPONENT OF ABC TRANSPORTER"/>
    <property type="match status" value="1"/>
</dbReference>
<evidence type="ECO:0000256" key="4">
    <source>
        <dbReference type="SAM" id="SignalP"/>
    </source>
</evidence>
<keyword evidence="3 4" id="KW-0732">Signal</keyword>
<dbReference type="PANTHER" id="PTHR30290:SF9">
    <property type="entry name" value="OLIGOPEPTIDE-BINDING PROTEIN APPA"/>
    <property type="match status" value="1"/>
</dbReference>
<dbReference type="Pfam" id="PF00496">
    <property type="entry name" value="SBP_bac_5"/>
    <property type="match status" value="1"/>
</dbReference>
<sequence>MKKRCIAALLALLLLAGCASAAPGEDRGQNPQGEADSRQEAGEEFSIRIAFNKNDSLNPYLAFSQANRLASSLLFDPLIKLTPEYEAQPYLAQSVQNNGSVLTVSLRADARFSDGSSLTAADVVYSFEQARASSLYQSQLSPFTSCAAAEDGTVVFQLASADRLAENLLTFPIVKSGSLLTGSGVAKGVEGTGRYRLRQEEGEYTLTANESHFSGSPLVNEIHLVSITDDSALAYSVDVGLIDYLFLHLSSTEEYSIGSANVPVAMNNLVYLGMNANRTFFQDARFRRAIGAAIDYSDLLQRAYSGHAQEAKTVLNPAFHELSDLSLENRRDTAAAAALLDELGYLDRDGEGYRMSNGRRITLNLVVNEENAARVTIAQRMKEYLSSAGIDVKVETLDYESYRLRILRGEYDLYVGEVKLEDNFDLTPFFSGSGFSASMDISPELLAAYQGFRTGTGSTQGLVEAFEEELPFVPLAYRSGMVAFSRDFPAEVTATEQDVFYRIQPRGEEVSASQEQR</sequence>
<feature type="signal peptide" evidence="4">
    <location>
        <begin position="1"/>
        <end position="21"/>
    </location>
</feature>
<name>A0A6N2RE53_9FIRM</name>
<evidence type="ECO:0000313" key="6">
    <source>
        <dbReference type="EMBL" id="VYS78924.1"/>
    </source>
</evidence>
<feature type="chain" id="PRO_5026732570" evidence="4">
    <location>
        <begin position="22"/>
        <end position="517"/>
    </location>
</feature>
<reference evidence="6" key="1">
    <citation type="submission" date="2019-11" db="EMBL/GenBank/DDBJ databases">
        <authorList>
            <person name="Feng L."/>
        </authorList>
    </citation>
    <scope>NUCLEOTIDE SEQUENCE</scope>
    <source>
        <strain evidence="6">AundefinedLFYP135</strain>
    </source>
</reference>
<dbReference type="PROSITE" id="PS51257">
    <property type="entry name" value="PROKAR_LIPOPROTEIN"/>
    <property type="match status" value="1"/>
</dbReference>
<evidence type="ECO:0000256" key="3">
    <source>
        <dbReference type="ARBA" id="ARBA00022729"/>
    </source>
</evidence>
<dbReference type="GO" id="GO:0015833">
    <property type="term" value="P:peptide transport"/>
    <property type="evidence" value="ECO:0007669"/>
    <property type="project" value="TreeGrafter"/>
</dbReference>
<evidence type="ECO:0000256" key="1">
    <source>
        <dbReference type="ARBA" id="ARBA00005695"/>
    </source>
</evidence>